<proteinExistence type="inferred from homology"/>
<feature type="domain" description="NAD-dependent epimerase/dehydratase" evidence="3">
    <location>
        <begin position="3"/>
        <end position="242"/>
    </location>
</feature>
<evidence type="ECO:0000256" key="2">
    <source>
        <dbReference type="ARBA" id="ARBA00023445"/>
    </source>
</evidence>
<dbReference type="EMBL" id="GU943132">
    <property type="protein sequence ID" value="ADD96311.1"/>
    <property type="molecule type" value="Genomic_DNA"/>
</dbReference>
<dbReference type="Gene3D" id="3.40.50.720">
    <property type="entry name" value="NAD(P)-binding Rossmann-like Domain"/>
    <property type="match status" value="1"/>
</dbReference>
<dbReference type="InterPro" id="IPR001509">
    <property type="entry name" value="Epimerase_deHydtase"/>
</dbReference>
<dbReference type="PANTHER" id="PTHR10366">
    <property type="entry name" value="NAD DEPENDENT EPIMERASE/DEHYDRATASE"/>
    <property type="match status" value="1"/>
</dbReference>
<organism evidence="4">
    <name type="scientific">uncultured organism MedDCM-OCT-S08-C256</name>
    <dbReference type="NCBI Taxonomy" id="743636"/>
    <lineage>
        <taxon>unclassified sequences</taxon>
        <taxon>environmental samples</taxon>
    </lineage>
</organism>
<dbReference type="InterPro" id="IPR036291">
    <property type="entry name" value="NAD(P)-bd_dom_sf"/>
</dbReference>
<dbReference type="AlphaFoldDB" id="D6PKR0"/>
<sequence length="336" mass="36830">MVVLVTGAAGYIGSHVVERLLLQGRAVRATARKAASASFLTNFELRNGASLEVVEMDLLNPVSVDAAVDGCTEVIHCAAVLMVGINEVQSDLIDPSVQGTMNVCNAIKKAGTVNTIIHTSSVAAIRSSMYVNGHVFTAEDWCNDASAEVNPYGYAKAEGERVMRRFVEQIEQEKRTRLVTIHPSLVFGPIHHVRHLNGSMAYMKHFAGRMPFVLNTHLNFVDVRDVAEAHVAALTKGPDGKRIIVHTRGMWMREIGLELKRLRPRSSYATKVLPKWLTVVMAAFHPKLTVKAVKPSLGRHVGYDVGTSFDDLGMSPTPIQDTFLDGLDSIERFKSA</sequence>
<protein>
    <submittedName>
        <fullName evidence="4">MupF</fullName>
    </submittedName>
</protein>
<dbReference type="SUPFAM" id="SSF51735">
    <property type="entry name" value="NAD(P)-binding Rossmann-fold domains"/>
    <property type="match status" value="1"/>
</dbReference>
<evidence type="ECO:0000259" key="3">
    <source>
        <dbReference type="Pfam" id="PF01370"/>
    </source>
</evidence>
<dbReference type="PANTHER" id="PTHR10366:SF564">
    <property type="entry name" value="STEROL-4-ALPHA-CARBOXYLATE 3-DEHYDROGENASE, DECARBOXYLATING"/>
    <property type="match status" value="1"/>
</dbReference>
<comment type="similarity">
    <text evidence="2">Belongs to the NAD(P)-dependent epimerase/dehydratase family. Dihydroflavonol-4-reductase subfamily.</text>
</comment>
<evidence type="ECO:0000256" key="1">
    <source>
        <dbReference type="ARBA" id="ARBA00023002"/>
    </source>
</evidence>
<accession>D6PKR0</accession>
<keyword evidence="1" id="KW-0560">Oxidoreductase</keyword>
<name>D6PKR0_9ZZZZ</name>
<dbReference type="InterPro" id="IPR050425">
    <property type="entry name" value="NAD(P)_dehydrat-like"/>
</dbReference>
<dbReference type="GO" id="GO:0016616">
    <property type="term" value="F:oxidoreductase activity, acting on the CH-OH group of donors, NAD or NADP as acceptor"/>
    <property type="evidence" value="ECO:0007669"/>
    <property type="project" value="TreeGrafter"/>
</dbReference>
<evidence type="ECO:0000313" key="4">
    <source>
        <dbReference type="EMBL" id="ADD96311.1"/>
    </source>
</evidence>
<reference evidence="4" key="1">
    <citation type="journal article" date="2010" name="ISME J.">
        <title>Metagenome of the Mediterranean deep chlorophyll maximum studied by direct and fosmid library 454 pyrosequencing.</title>
        <authorList>
            <person name="Ghai R."/>
            <person name="Martin-Cuadrado A.B."/>
            <person name="Molto A.G."/>
            <person name="Heredia I.G."/>
            <person name="Cabrera R."/>
            <person name="Martin J."/>
            <person name="Verdu M."/>
            <person name="Deschamps P."/>
            <person name="Moreira D."/>
            <person name="Lopez-Garcia P."/>
            <person name="Mira A."/>
            <person name="Rodriguez-Valera F."/>
        </authorList>
    </citation>
    <scope>NUCLEOTIDE SEQUENCE</scope>
</reference>
<dbReference type="Pfam" id="PF01370">
    <property type="entry name" value="Epimerase"/>
    <property type="match status" value="1"/>
</dbReference>